<proteinExistence type="predicted"/>
<evidence type="ECO:0000313" key="2">
    <source>
        <dbReference type="Proteomes" id="UP000604083"/>
    </source>
</evidence>
<evidence type="ECO:0000313" key="1">
    <source>
        <dbReference type="EMBL" id="MBK1835409.1"/>
    </source>
</evidence>
<dbReference type="AlphaFoldDB" id="A0A934RQ32"/>
<sequence length="172" mass="19176">MKAPSGLLLCCGFLLFPLWVILMEQGAAQNEEEENFGPALQPVVEETPPELAGYMSELGRLTHKMALAADADNRELAQFYRYESQVQLETIQREVPEYEGHPIALLVGRMALPAFARMETILTEDDSSRDDLLTGLDTVVQSCNQCHQATDHGFLKITRGTESNPFNQSFAK</sequence>
<comment type="caution">
    <text evidence="1">The sequence shown here is derived from an EMBL/GenBank/DDBJ whole genome shotgun (WGS) entry which is preliminary data.</text>
</comment>
<organism evidence="1 2">
    <name type="scientific">Roseibacillus ishigakijimensis</name>
    <dbReference type="NCBI Taxonomy" id="454146"/>
    <lineage>
        <taxon>Bacteria</taxon>
        <taxon>Pseudomonadati</taxon>
        <taxon>Verrucomicrobiota</taxon>
        <taxon>Verrucomicrobiia</taxon>
        <taxon>Verrucomicrobiales</taxon>
        <taxon>Verrucomicrobiaceae</taxon>
        <taxon>Roseibacillus</taxon>
    </lineage>
</organism>
<reference evidence="1" key="1">
    <citation type="submission" date="2021-01" db="EMBL/GenBank/DDBJ databases">
        <title>Modified the classification status of verrucomicrobia.</title>
        <authorList>
            <person name="Feng X."/>
        </authorList>
    </citation>
    <scope>NUCLEOTIDE SEQUENCE</scope>
    <source>
        <strain evidence="1">KCTC 12986</strain>
    </source>
</reference>
<protein>
    <recommendedName>
        <fullName evidence="3">Cytochrome C</fullName>
    </recommendedName>
</protein>
<dbReference type="EMBL" id="JAENIO010000052">
    <property type="protein sequence ID" value="MBK1835409.1"/>
    <property type="molecule type" value="Genomic_DNA"/>
</dbReference>
<gene>
    <name evidence="1" type="ORF">JIN78_15170</name>
</gene>
<evidence type="ECO:0008006" key="3">
    <source>
        <dbReference type="Google" id="ProtNLM"/>
    </source>
</evidence>
<keyword evidence="2" id="KW-1185">Reference proteome</keyword>
<dbReference type="RefSeq" id="WP_200392844.1">
    <property type="nucleotide sequence ID" value="NZ_JAENIO010000052.1"/>
</dbReference>
<name>A0A934RQ32_9BACT</name>
<dbReference type="Proteomes" id="UP000604083">
    <property type="component" value="Unassembled WGS sequence"/>
</dbReference>
<accession>A0A934RQ32</accession>